<reference evidence="1" key="1">
    <citation type="submission" date="2020-08" db="EMBL/GenBank/DDBJ databases">
        <title>Genome sequencing and assembly of the red palm weevil Rhynchophorus ferrugineus.</title>
        <authorList>
            <person name="Dias G.B."/>
            <person name="Bergman C.M."/>
            <person name="Manee M."/>
        </authorList>
    </citation>
    <scope>NUCLEOTIDE SEQUENCE</scope>
    <source>
        <strain evidence="1">AA-2017</strain>
        <tissue evidence="1">Whole larva</tissue>
    </source>
</reference>
<sequence length="97" mass="11255">MTVRKYPRDMYCRRNQFVFISKSGFLKAKPMQHYLRAIKLAALRCTIAPDTVPYAKQYNQVSGSTDKSMELMQGTHRIVRYANYEPVKAFVGRFGDP</sequence>
<protein>
    <submittedName>
        <fullName evidence="1">Uncharacterized protein</fullName>
    </submittedName>
</protein>
<evidence type="ECO:0000313" key="2">
    <source>
        <dbReference type="Proteomes" id="UP000625711"/>
    </source>
</evidence>
<dbReference type="Proteomes" id="UP000625711">
    <property type="component" value="Unassembled WGS sequence"/>
</dbReference>
<evidence type="ECO:0000313" key="1">
    <source>
        <dbReference type="EMBL" id="KAF7278265.1"/>
    </source>
</evidence>
<organism evidence="1 2">
    <name type="scientific">Rhynchophorus ferrugineus</name>
    <name type="common">Red palm weevil</name>
    <name type="synonym">Curculio ferrugineus</name>
    <dbReference type="NCBI Taxonomy" id="354439"/>
    <lineage>
        <taxon>Eukaryota</taxon>
        <taxon>Metazoa</taxon>
        <taxon>Ecdysozoa</taxon>
        <taxon>Arthropoda</taxon>
        <taxon>Hexapoda</taxon>
        <taxon>Insecta</taxon>
        <taxon>Pterygota</taxon>
        <taxon>Neoptera</taxon>
        <taxon>Endopterygota</taxon>
        <taxon>Coleoptera</taxon>
        <taxon>Polyphaga</taxon>
        <taxon>Cucujiformia</taxon>
        <taxon>Curculionidae</taxon>
        <taxon>Dryophthorinae</taxon>
        <taxon>Rhynchophorus</taxon>
    </lineage>
</organism>
<accession>A0A834MFT8</accession>
<dbReference type="AlphaFoldDB" id="A0A834MFT8"/>
<keyword evidence="2" id="KW-1185">Reference proteome</keyword>
<name>A0A834MFT8_RHYFE</name>
<proteinExistence type="predicted"/>
<gene>
    <name evidence="1" type="ORF">GWI33_008621</name>
</gene>
<comment type="caution">
    <text evidence="1">The sequence shown here is derived from an EMBL/GenBank/DDBJ whole genome shotgun (WGS) entry which is preliminary data.</text>
</comment>
<dbReference type="EMBL" id="JAACXV010000404">
    <property type="protein sequence ID" value="KAF7278265.1"/>
    <property type="molecule type" value="Genomic_DNA"/>
</dbReference>